<gene>
    <name evidence="4" type="ORF">GA0070609_5607</name>
</gene>
<feature type="transmembrane region" description="Helical" evidence="2">
    <location>
        <begin position="435"/>
        <end position="455"/>
    </location>
</feature>
<feature type="transmembrane region" description="Helical" evidence="2">
    <location>
        <begin position="35"/>
        <end position="53"/>
    </location>
</feature>
<feature type="transmembrane region" description="Helical" evidence="2">
    <location>
        <begin position="602"/>
        <end position="623"/>
    </location>
</feature>
<feature type="transmembrane region" description="Helical" evidence="2">
    <location>
        <begin position="408"/>
        <end position="429"/>
    </location>
</feature>
<dbReference type="SUPFAM" id="SSF52540">
    <property type="entry name" value="P-loop containing nucleoside triphosphate hydrolases"/>
    <property type="match status" value="1"/>
</dbReference>
<keyword evidence="5" id="KW-1185">Reference proteome</keyword>
<keyword evidence="2" id="KW-0472">Membrane</keyword>
<evidence type="ECO:0000259" key="3">
    <source>
        <dbReference type="Pfam" id="PF05729"/>
    </source>
</evidence>
<evidence type="ECO:0000256" key="2">
    <source>
        <dbReference type="SAM" id="Phobius"/>
    </source>
</evidence>
<dbReference type="InterPro" id="IPR027417">
    <property type="entry name" value="P-loop_NTPase"/>
</dbReference>
<dbReference type="AlphaFoldDB" id="A0A1C5K6U3"/>
<feature type="transmembrane region" description="Helical" evidence="2">
    <location>
        <begin position="575"/>
        <end position="596"/>
    </location>
</feature>
<feature type="region of interest" description="Disordered" evidence="1">
    <location>
        <begin position="677"/>
        <end position="721"/>
    </location>
</feature>
<feature type="transmembrane region" description="Helical" evidence="2">
    <location>
        <begin position="492"/>
        <end position="509"/>
    </location>
</feature>
<accession>A0A1C5K6U3</accession>
<evidence type="ECO:0000313" key="4">
    <source>
        <dbReference type="EMBL" id="SCG78502.1"/>
    </source>
</evidence>
<feature type="compositionally biased region" description="Low complexity" evidence="1">
    <location>
        <begin position="688"/>
        <end position="721"/>
    </location>
</feature>
<protein>
    <submittedName>
        <fullName evidence="4">NACHT domain-containing protein</fullName>
    </submittedName>
</protein>
<keyword evidence="2" id="KW-0812">Transmembrane</keyword>
<feature type="domain" description="NACHT" evidence="3">
    <location>
        <begin position="143"/>
        <end position="293"/>
    </location>
</feature>
<evidence type="ECO:0000256" key="1">
    <source>
        <dbReference type="SAM" id="MobiDB-lite"/>
    </source>
</evidence>
<reference evidence="4" key="1">
    <citation type="submission" date="2016-06" db="EMBL/GenBank/DDBJ databases">
        <authorList>
            <person name="Kjaerup R.B."/>
            <person name="Dalgaard T.S."/>
            <person name="Juul-Madsen H.R."/>
        </authorList>
    </citation>
    <scope>NUCLEOTIDE SEQUENCE [LARGE SCALE GENOMIC DNA]</scope>
    <source>
        <strain evidence="4">DSM 43904</strain>
    </source>
</reference>
<sequence>MRGVSRVVLSVVGVALLGVATNVATGALPAGWSPYLWLAWPLLILLVLVLVAVEVRAAREPREATPAGAARARRVLLERVRRYWVTSVLDRSLHEEIRIELGITATAHDRRHPWTVRASHRDGFSGVLDARTSMAALFDQLDRAVVILGAPGAGKTTTLLELARDLLDRAEADPEAPIPVVLNLASWATHRRPLARWLVDQLTERYGIPPEQGSAWVTAGEILPLLDGLDEVTEEHRDACARAIADYHAGQPLTPLAVCCRSAEYERLGTGLPVYGTVTIQPLGRAQIERYAEAAGLAGLRAALAADPQLWDLADSPLLLSIMALAYADGAASTPDAAGSGRQRLFARYVETMLHRRPHPHYPPARITAWLTTLARELRDRGQTVFVLDLIDEAWSPRPGRIATTSRLARIASLVAVGAVLGVAGWWLADPPSRAAIGGMVVLAGFLYAVHYRNLRLLAYLLRRQPEDLGGYGWLTGSLMSAATAVRVERPTVAAIGALSVAVGALSALPDAADLTWTAGIGYGTGFFLAALAAFAAQDSAHVLLFLRPPPLAADRREVPSPLLRRRLAFVSRRLAPLGLTAGALAAAAAAPLTGVGDAARFGALLGAGAMLVVLALVALTPVAEQWLVRRSLARRQVLPYPLLPFLNFAVQCLFLRQVGDGYIFVHRELLDHFAAGPEPIPHQPANPATQPEAAASQPEAAATKPAGPAAEAVAEGRATG</sequence>
<organism evidence="4 5">
    <name type="scientific">Micromonospora echinaurantiaca</name>
    <dbReference type="NCBI Taxonomy" id="47857"/>
    <lineage>
        <taxon>Bacteria</taxon>
        <taxon>Bacillati</taxon>
        <taxon>Actinomycetota</taxon>
        <taxon>Actinomycetes</taxon>
        <taxon>Micromonosporales</taxon>
        <taxon>Micromonosporaceae</taxon>
        <taxon>Micromonospora</taxon>
    </lineage>
</organism>
<proteinExistence type="predicted"/>
<dbReference type="InterPro" id="IPR007111">
    <property type="entry name" value="NACHT_NTPase"/>
</dbReference>
<feature type="transmembrane region" description="Helical" evidence="2">
    <location>
        <begin position="521"/>
        <end position="547"/>
    </location>
</feature>
<evidence type="ECO:0000313" key="5">
    <source>
        <dbReference type="Proteomes" id="UP000198217"/>
    </source>
</evidence>
<dbReference type="EMBL" id="LT607750">
    <property type="protein sequence ID" value="SCG78502.1"/>
    <property type="molecule type" value="Genomic_DNA"/>
</dbReference>
<keyword evidence="2" id="KW-1133">Transmembrane helix</keyword>
<dbReference type="Pfam" id="PF05729">
    <property type="entry name" value="NACHT"/>
    <property type="match status" value="1"/>
</dbReference>
<dbReference type="Gene3D" id="3.40.50.300">
    <property type="entry name" value="P-loop containing nucleotide triphosphate hydrolases"/>
    <property type="match status" value="1"/>
</dbReference>
<name>A0A1C5K6U3_9ACTN</name>
<dbReference type="Proteomes" id="UP000198217">
    <property type="component" value="Chromosome I"/>
</dbReference>